<protein>
    <recommendedName>
        <fullName evidence="7">Bestrophin homolog</fullName>
    </recommendedName>
</protein>
<dbReference type="Proteomes" id="UP000694700">
    <property type="component" value="Unplaced"/>
</dbReference>
<evidence type="ECO:0000256" key="7">
    <source>
        <dbReference type="RuleBase" id="RU363126"/>
    </source>
</evidence>
<feature type="region of interest" description="Disordered" evidence="8">
    <location>
        <begin position="545"/>
        <end position="574"/>
    </location>
</feature>
<feature type="transmembrane region" description="Helical" evidence="7">
    <location>
        <begin position="127"/>
        <end position="146"/>
    </location>
</feature>
<keyword evidence="7" id="KW-1003">Cell membrane</keyword>
<dbReference type="PANTHER" id="PTHR10736:SF1">
    <property type="entry name" value="BESTROPHIN-2"/>
    <property type="match status" value="1"/>
</dbReference>
<dbReference type="Ensembl" id="ENSCCRT00015018476.1">
    <property type="protein sequence ID" value="ENSCCRP00015017835.1"/>
    <property type="gene ID" value="ENSCCRG00015007759.1"/>
</dbReference>
<evidence type="ECO:0000313" key="9">
    <source>
        <dbReference type="Ensembl" id="ENSCCRP00015017835.1"/>
    </source>
</evidence>
<organism evidence="9 10">
    <name type="scientific">Cyprinus carpio</name>
    <name type="common">Common carp</name>
    <dbReference type="NCBI Taxonomy" id="7962"/>
    <lineage>
        <taxon>Eukaryota</taxon>
        <taxon>Metazoa</taxon>
        <taxon>Chordata</taxon>
        <taxon>Craniata</taxon>
        <taxon>Vertebrata</taxon>
        <taxon>Euteleostomi</taxon>
        <taxon>Actinopterygii</taxon>
        <taxon>Neopterygii</taxon>
        <taxon>Teleostei</taxon>
        <taxon>Ostariophysi</taxon>
        <taxon>Cypriniformes</taxon>
        <taxon>Cyprinidae</taxon>
        <taxon>Cyprininae</taxon>
        <taxon>Cyprinus</taxon>
    </lineage>
</organism>
<feature type="transmembrane region" description="Helical" evidence="7">
    <location>
        <begin position="286"/>
        <end position="309"/>
    </location>
</feature>
<evidence type="ECO:0000256" key="5">
    <source>
        <dbReference type="ARBA" id="ARBA00024167"/>
    </source>
</evidence>
<dbReference type="InterPro" id="IPR021134">
    <property type="entry name" value="Bestrophin-like"/>
</dbReference>
<comment type="similarity">
    <text evidence="6 7">Belongs to the anion channel-forming bestrophin (TC 1.A.46) family. Calcium-sensitive chloride channel subfamily.</text>
</comment>
<keyword evidence="7" id="KW-0407">Ion channel</keyword>
<keyword evidence="3 7" id="KW-1133">Transmembrane helix</keyword>
<feature type="transmembrane region" description="Helical" evidence="7">
    <location>
        <begin position="88"/>
        <end position="106"/>
    </location>
</feature>
<comment type="catalytic activity">
    <reaction evidence="5">
        <text>chloride(in) = chloride(out)</text>
        <dbReference type="Rhea" id="RHEA:29823"/>
        <dbReference type="ChEBI" id="CHEBI:17996"/>
    </reaction>
</comment>
<dbReference type="GO" id="GO:0034707">
    <property type="term" value="C:chloride channel complex"/>
    <property type="evidence" value="ECO:0007669"/>
    <property type="project" value="UniProtKB-KW"/>
</dbReference>
<keyword evidence="2 7" id="KW-0812">Transmembrane</keyword>
<evidence type="ECO:0000256" key="6">
    <source>
        <dbReference type="ARBA" id="ARBA00034769"/>
    </source>
</evidence>
<evidence type="ECO:0000256" key="2">
    <source>
        <dbReference type="ARBA" id="ARBA00022692"/>
    </source>
</evidence>
<reference evidence="9" key="1">
    <citation type="submission" date="2025-08" db="UniProtKB">
        <authorList>
            <consortium name="Ensembl"/>
        </authorList>
    </citation>
    <scope>IDENTIFICATION</scope>
</reference>
<evidence type="ECO:0000256" key="3">
    <source>
        <dbReference type="ARBA" id="ARBA00022989"/>
    </source>
</evidence>
<feature type="compositionally biased region" description="Basic and acidic residues" evidence="8">
    <location>
        <begin position="545"/>
        <end position="560"/>
    </location>
</feature>
<proteinExistence type="inferred from homology"/>
<name>A0A8C1T7E6_CYPCA</name>
<keyword evidence="7" id="KW-0813">Transport</keyword>
<dbReference type="GO" id="GO:0005886">
    <property type="term" value="C:plasma membrane"/>
    <property type="evidence" value="ECO:0007669"/>
    <property type="project" value="UniProtKB-SubCell"/>
</dbReference>
<keyword evidence="4 7" id="KW-0472">Membrane</keyword>
<comment type="subcellular location">
    <subcellularLocation>
        <location evidence="7">Cell membrane</location>
        <topology evidence="7">Multi-pass membrane protein</topology>
    </subcellularLocation>
    <subcellularLocation>
        <location evidence="1">Membrane</location>
    </subcellularLocation>
</comment>
<dbReference type="InterPro" id="IPR000615">
    <property type="entry name" value="Bestrophin"/>
</dbReference>
<evidence type="ECO:0000313" key="10">
    <source>
        <dbReference type="Proteomes" id="UP000694700"/>
    </source>
</evidence>
<evidence type="ECO:0000256" key="8">
    <source>
        <dbReference type="SAM" id="MobiDB-lite"/>
    </source>
</evidence>
<dbReference type="AlphaFoldDB" id="A0A8C1T7E6"/>
<evidence type="ECO:0000256" key="4">
    <source>
        <dbReference type="ARBA" id="ARBA00023136"/>
    </source>
</evidence>
<evidence type="ECO:0000256" key="1">
    <source>
        <dbReference type="ARBA" id="ARBA00004370"/>
    </source>
</evidence>
<keyword evidence="7" id="KW-0406">Ion transport</keyword>
<sequence length="680" mass="76297">MACSSSGTSCQIFYSSEAEEKRAHVKTRGKINTCGSSAYFPGRSSDTLSLCVMTVTYTARVANARFCGFSKLLLAWKGSIYKVLYKEFLAFFAMYTAISITYRFFLVDDQKRYFEKLSIYCDNYASLIPMSFVLGFYVTLIVNRWWNQYTSIPLPDRIMCTLSGGVQGGDEQGRLLRRTLMRYASLSALLILRSVSTAVFKRFPTMDHVVEAGFMTREERKKFESLHSPYNKYWIPCVWFTNLAAVARSEGRIKDDNTYKLLLEELNDFRGKCSMLFHYDMISIPLVYTQVVTLAVYSFFLVCLIGRQFLEPGQGYPGHDLDLYVPIFTLLQFFFYAGWLKVAEQLINPFGEDDDDFETNWLIDRNFQVSMMAVDEMYGDLPLMERDRYWNDSNPRPPYTAATLFVLRKPSFQGSTFDMAIPKEDMHFQPLEEIAENLEESVTRNHNLALFNRLLGSAPSPTGFMGGALRRTSAQLQRLTRSVSPDPSFSDAEDEEEKSVGRSTGTAGSMPSGLGLYTTQSTICSCGGLISTCPPLCGVEFHTQGERDGRGEEKDEKMMEKIPPPTAQTSAGRSPLALGRVKSHFCTSNAINRSVPDFFSFQPISDPVKVMTPKPQPTNSKAEAVSLLNVPSLQVSTFPQISERKQMLADSQLLPSSGQTQCQCVGLGSEVTGSGSKVKL</sequence>
<dbReference type="GO" id="GO:0005254">
    <property type="term" value="F:chloride channel activity"/>
    <property type="evidence" value="ECO:0007669"/>
    <property type="project" value="UniProtKB-KW"/>
</dbReference>
<dbReference type="Pfam" id="PF01062">
    <property type="entry name" value="Bestrophin"/>
    <property type="match status" value="1"/>
</dbReference>
<feature type="transmembrane region" description="Helical" evidence="7">
    <location>
        <begin position="321"/>
        <end position="340"/>
    </location>
</feature>
<feature type="compositionally biased region" description="Polar residues" evidence="8">
    <location>
        <begin position="476"/>
        <end position="487"/>
    </location>
</feature>
<feature type="region of interest" description="Disordered" evidence="8">
    <location>
        <begin position="476"/>
        <end position="512"/>
    </location>
</feature>
<comment type="function">
    <text evidence="7">Forms chloride channels.</text>
</comment>
<keyword evidence="7" id="KW-0868">Chloride</keyword>
<accession>A0A8C1T7E6</accession>
<dbReference type="PANTHER" id="PTHR10736">
    <property type="entry name" value="BESTROPHIN"/>
    <property type="match status" value="1"/>
</dbReference>
<keyword evidence="7" id="KW-0869">Chloride channel</keyword>